<comment type="caution">
    <text evidence="1">The sequence shown here is derived from an EMBL/GenBank/DDBJ whole genome shotgun (WGS) entry which is preliminary data.</text>
</comment>
<organism evidence="1 2">
    <name type="scientific">Choristoneura fumiferana</name>
    <name type="common">Spruce budworm moth</name>
    <name type="synonym">Archips fumiferana</name>
    <dbReference type="NCBI Taxonomy" id="7141"/>
    <lineage>
        <taxon>Eukaryota</taxon>
        <taxon>Metazoa</taxon>
        <taxon>Ecdysozoa</taxon>
        <taxon>Arthropoda</taxon>
        <taxon>Hexapoda</taxon>
        <taxon>Insecta</taxon>
        <taxon>Pterygota</taxon>
        <taxon>Neoptera</taxon>
        <taxon>Endopterygota</taxon>
        <taxon>Lepidoptera</taxon>
        <taxon>Glossata</taxon>
        <taxon>Ditrysia</taxon>
        <taxon>Tortricoidea</taxon>
        <taxon>Tortricidae</taxon>
        <taxon>Tortricinae</taxon>
        <taxon>Choristoneura</taxon>
    </lineage>
</organism>
<name>A0ACC0J7L5_CHOFU</name>
<accession>A0ACC0J7L5</accession>
<protein>
    <submittedName>
        <fullName evidence="1">Uncharacterized protein</fullName>
    </submittedName>
</protein>
<dbReference type="Proteomes" id="UP001064048">
    <property type="component" value="Chromosome 14"/>
</dbReference>
<evidence type="ECO:0000313" key="2">
    <source>
        <dbReference type="Proteomes" id="UP001064048"/>
    </source>
</evidence>
<gene>
    <name evidence="1" type="ORF">MSG28_008679</name>
</gene>
<reference evidence="1 2" key="1">
    <citation type="journal article" date="2022" name="Genome Biol. Evol.">
        <title>The Spruce Budworm Genome: Reconstructing the Evolutionary History of Antifreeze Proteins.</title>
        <authorList>
            <person name="Beliveau C."/>
            <person name="Gagne P."/>
            <person name="Picq S."/>
            <person name="Vernygora O."/>
            <person name="Keeling C.I."/>
            <person name="Pinkney K."/>
            <person name="Doucet D."/>
            <person name="Wen F."/>
            <person name="Johnston J.S."/>
            <person name="Maaroufi H."/>
            <person name="Boyle B."/>
            <person name="Laroche J."/>
            <person name="Dewar K."/>
            <person name="Juretic N."/>
            <person name="Blackburn G."/>
            <person name="Nisole A."/>
            <person name="Brunet B."/>
            <person name="Brandao M."/>
            <person name="Lumley L."/>
            <person name="Duan J."/>
            <person name="Quan G."/>
            <person name="Lucarotti C.J."/>
            <person name="Roe A.D."/>
            <person name="Sperling F.A.H."/>
            <person name="Levesque R.C."/>
            <person name="Cusson M."/>
        </authorList>
    </citation>
    <scope>NUCLEOTIDE SEQUENCE [LARGE SCALE GENOMIC DNA]</scope>
    <source>
        <strain evidence="1">Glfc:IPQL:Cfum</strain>
    </source>
</reference>
<evidence type="ECO:0000313" key="1">
    <source>
        <dbReference type="EMBL" id="KAI8420097.1"/>
    </source>
</evidence>
<dbReference type="EMBL" id="CM046114">
    <property type="protein sequence ID" value="KAI8420097.1"/>
    <property type="molecule type" value="Genomic_DNA"/>
</dbReference>
<sequence>MSLNPRKYLIKELLNKPSPFDVWLQGTIEQNVGNDILIIADTSGRAKITKCENADGVIDNKSLQKGKYCCILGTAVKTKGLPEVQASKFVDLTSQPHMKEVWEDEIREANLILENKIKPSI</sequence>
<proteinExistence type="predicted"/>
<keyword evidence="2" id="KW-1185">Reference proteome</keyword>